<accession>A0ABZ3FMX8</accession>
<dbReference type="Proteomes" id="UP001442841">
    <property type="component" value="Chromosome"/>
</dbReference>
<sequence>MARRSLLAMALGVGSWVLSGCSIPGVGAERNTEKWLRSRPWVAEVEKITALGGPVPLPQPMNVSATVRAVPGTDWAAVQRIRTEIEAYAAEATRDVSSLQVQLGFDSGALPISGKPTNNTDLFALFDSLFTERRTQRVEFERATESRLRVMMAGDGDGMFTYAGWAATHDPGEAAILTVSDMTQTRTVRTRFERNSTQLNTLGRQVAAARALSELRGFAADATTSPSSLTIELTSRDQVEAVFRTMHSTDPGSTDLTVMADRVGIRGPTAAADRYPAARAVVEAEASIDRLIVQDNAAAPGRVTLDARIGEKERVGAAAAAIGAHPESAGDGLVWLVLNPIARVRMAGTPEEIAACGGPAQAVMSTTGRDASVDSMGRKLRLAHGLGTTGLTDLCRSMRANGWDGDLDFVISGGLYRVSYRSTATGRARDIEIGRSDGTTNGAQLWLDAWNSTATE</sequence>
<dbReference type="RefSeq" id="WP_425308207.1">
    <property type="nucleotide sequence ID" value="NZ_CP154795.1"/>
</dbReference>
<name>A0ABZ3FMX8_9ACTN</name>
<gene>
    <name evidence="1" type="ORF">AADG42_05455</name>
</gene>
<organism evidence="1 2">
    <name type="scientific">Ammonicoccus fulvus</name>
    <dbReference type="NCBI Taxonomy" id="3138240"/>
    <lineage>
        <taxon>Bacteria</taxon>
        <taxon>Bacillati</taxon>
        <taxon>Actinomycetota</taxon>
        <taxon>Actinomycetes</taxon>
        <taxon>Propionibacteriales</taxon>
        <taxon>Propionibacteriaceae</taxon>
        <taxon>Ammonicoccus</taxon>
    </lineage>
</organism>
<protein>
    <submittedName>
        <fullName evidence="1">Uncharacterized protein</fullName>
    </submittedName>
</protein>
<evidence type="ECO:0000313" key="1">
    <source>
        <dbReference type="EMBL" id="XAN06777.1"/>
    </source>
</evidence>
<evidence type="ECO:0000313" key="2">
    <source>
        <dbReference type="Proteomes" id="UP001442841"/>
    </source>
</evidence>
<reference evidence="1 2" key="1">
    <citation type="submission" date="2024-04" db="EMBL/GenBank/DDBJ databases">
        <title>Isolation of an actinomycete strain from pig manure.</title>
        <authorList>
            <person name="Gong T."/>
            <person name="Yu Z."/>
            <person name="An M."/>
            <person name="Wei C."/>
            <person name="Yang W."/>
            <person name="Liu L."/>
        </authorList>
    </citation>
    <scope>NUCLEOTIDE SEQUENCE [LARGE SCALE GENOMIC DNA]</scope>
    <source>
        <strain evidence="1 2">ZF39</strain>
    </source>
</reference>
<dbReference type="EMBL" id="CP154795">
    <property type="protein sequence ID" value="XAN06777.1"/>
    <property type="molecule type" value="Genomic_DNA"/>
</dbReference>
<keyword evidence="2" id="KW-1185">Reference proteome</keyword>
<proteinExistence type="predicted"/>
<dbReference type="PROSITE" id="PS51257">
    <property type="entry name" value="PROKAR_LIPOPROTEIN"/>
    <property type="match status" value="1"/>
</dbReference>